<evidence type="ECO:0000313" key="1">
    <source>
        <dbReference type="EMBL" id="AFK83993.1"/>
    </source>
</evidence>
<keyword evidence="2" id="KW-1185">Reference proteome</keyword>
<dbReference type="RefSeq" id="YP_010797182.1">
    <property type="nucleotide sequence ID" value="NC_076129.1"/>
</dbReference>
<accession>I3VQE9</accession>
<dbReference type="GeneID" id="80534885"/>
<organism evidence="1 2">
    <name type="scientific">miniopterid betaherpesvirus 1</name>
    <dbReference type="NCBI Taxonomy" id="3070189"/>
    <lineage>
        <taxon>Viruses</taxon>
        <taxon>Duplodnaviria</taxon>
        <taxon>Heunggongvirae</taxon>
        <taxon>Peploviricota</taxon>
        <taxon>Herviviricetes</taxon>
        <taxon>Herpesvirales</taxon>
        <taxon>Orthoherpesviridae</taxon>
        <taxon>Betaherpesvirinae</taxon>
        <taxon>Quwivirus</taxon>
        <taxon>Quwivirus miniopteridbeta1</taxon>
    </lineage>
</organism>
<name>I3VQE9_9BETA</name>
<dbReference type="EMBL" id="JQ805139">
    <property type="protein sequence ID" value="AFK83993.1"/>
    <property type="molecule type" value="Genomic_DNA"/>
</dbReference>
<protein>
    <submittedName>
        <fullName evidence="1">B149.20</fullName>
    </submittedName>
</protein>
<reference evidence="1 2" key="1">
    <citation type="journal article" date="2012" name="J. Virol.">
        <title>A Novel Bat Herpesvirus Encodes Homologues of Major Histocompatibility Complex Classes I and II, C-Type Lectin, and a Unique Family of Immune-Related Genes.</title>
        <authorList>
            <person name="Zhang H."/>
            <person name="Todd S."/>
            <person name="Tachedjian M."/>
            <person name="Barr J.A."/>
            <person name="Luo M."/>
            <person name="Yu M."/>
            <person name="Marsh G.A."/>
            <person name="Crameri G."/>
            <person name="Wang L.F."/>
        </authorList>
    </citation>
    <scope>NUCLEOTIDE SEQUENCE [LARGE SCALE GENOMIC DNA]</scope>
    <source>
        <strain evidence="1">B7D8</strain>
    </source>
</reference>
<dbReference type="Proteomes" id="UP000103899">
    <property type="component" value="Segment"/>
</dbReference>
<proteinExistence type="predicted"/>
<sequence>MLFQCYSIFLFAPVWLFCTCCAAYGEWPSVDRSSYTAELMSSDRTYTRRDIALPAGRYELSRYEDGSTLSILTGCFSTSKFLWTVNKVPYGQIVTNASPCTTENRTYDVNFVSSEDAISTKTGIQILGKHGGNDGGQVDNLQIQRNPYTCLGPDEMYHLECSRISRAGTNYTLTWYEISFDGVGTSTPQLYGAINRRAFCVMGRDGNISSGGLSCSRWTNRFAGIPVTAIRTELKLPKRLRGTKLFACEFTNHDLHSVEEAAIRLV</sequence>
<dbReference type="KEGG" id="vg:80534885"/>
<evidence type="ECO:0000313" key="2">
    <source>
        <dbReference type="Proteomes" id="UP000103899"/>
    </source>
</evidence>